<reference evidence="2" key="1">
    <citation type="submission" date="2023-04" db="EMBL/GenBank/DDBJ databases">
        <title>Black Yeasts Isolated from many extreme environments.</title>
        <authorList>
            <person name="Coleine C."/>
            <person name="Stajich J.E."/>
            <person name="Selbmann L."/>
        </authorList>
    </citation>
    <scope>NUCLEOTIDE SEQUENCE</scope>
    <source>
        <strain evidence="2">CCFEE 5312</strain>
    </source>
</reference>
<organism evidence="2 3">
    <name type="scientific">Extremus antarcticus</name>
    <dbReference type="NCBI Taxonomy" id="702011"/>
    <lineage>
        <taxon>Eukaryota</taxon>
        <taxon>Fungi</taxon>
        <taxon>Dikarya</taxon>
        <taxon>Ascomycota</taxon>
        <taxon>Pezizomycotina</taxon>
        <taxon>Dothideomycetes</taxon>
        <taxon>Dothideomycetidae</taxon>
        <taxon>Mycosphaerellales</taxon>
        <taxon>Extremaceae</taxon>
        <taxon>Extremus</taxon>
    </lineage>
</organism>
<evidence type="ECO:0000256" key="1">
    <source>
        <dbReference type="SAM" id="MobiDB-lite"/>
    </source>
</evidence>
<sequence>MASLPTSQPQQPQGNPSANQTTARRASWNTVFPHHFPLGYQSCTIDELRGFVKDRTGYVADGRELMKSLIERLLQADRDWRFDFFGLPIELRGLVFGHLLHLHIKHSDTTAPAPLPNRPPLPTLLPPAGYQPPSLAHPPPLNSMPPPTLLPFAGYQHPIIPPMYSPAPLNLPPQPDLLPVRTRTLGWPTICHAGPDFRKEAEDVLYGENNLEINISQRQGWPSPRRNDPVRVTIEQFYSSNERLTSLVSAPATALPDWLLRLKHLTINLKLINTSTTGTPLQTLPTHMFLDVHYHLYYTCSFLADSKSLKMVAINVDGANYPKFDEHAEHLLWPIVKLPSTASTTLKGVPGDIVVRLLEERRQDTSGNRVHRLQRIFQYRLQLHKAIDKLGSSSNLLGGGVKKDVAEAVGTLRNVLKMGAYVDHISDAWFMRCAESFEAKDMGPTIDAVKRELKNKVKKLEESLGEL</sequence>
<feature type="region of interest" description="Disordered" evidence="1">
    <location>
        <begin position="109"/>
        <end position="131"/>
    </location>
</feature>
<protein>
    <submittedName>
        <fullName evidence="2">Uncharacterized protein</fullName>
    </submittedName>
</protein>
<dbReference type="Proteomes" id="UP001271007">
    <property type="component" value="Unassembled WGS sequence"/>
</dbReference>
<feature type="region of interest" description="Disordered" evidence="1">
    <location>
        <begin position="1"/>
        <end position="24"/>
    </location>
</feature>
<comment type="caution">
    <text evidence="2">The sequence shown here is derived from an EMBL/GenBank/DDBJ whole genome shotgun (WGS) entry which is preliminary data.</text>
</comment>
<evidence type="ECO:0000313" key="3">
    <source>
        <dbReference type="Proteomes" id="UP001271007"/>
    </source>
</evidence>
<dbReference type="AlphaFoldDB" id="A0AAJ0GIK0"/>
<accession>A0AAJ0GIK0</accession>
<gene>
    <name evidence="2" type="ORF">LTR09_001243</name>
</gene>
<feature type="compositionally biased region" description="Pro residues" evidence="1">
    <location>
        <begin position="113"/>
        <end position="125"/>
    </location>
</feature>
<proteinExistence type="predicted"/>
<name>A0AAJ0GIK0_9PEZI</name>
<evidence type="ECO:0000313" key="2">
    <source>
        <dbReference type="EMBL" id="KAK3058165.1"/>
    </source>
</evidence>
<dbReference type="EMBL" id="JAWDJX010000002">
    <property type="protein sequence ID" value="KAK3058165.1"/>
    <property type="molecule type" value="Genomic_DNA"/>
</dbReference>
<keyword evidence="3" id="KW-1185">Reference proteome</keyword>